<protein>
    <submittedName>
        <fullName evidence="2">Uncharacterized protein</fullName>
    </submittedName>
</protein>
<reference evidence="2 3" key="1">
    <citation type="submission" date="2019-03" db="EMBL/GenBank/DDBJ databases">
        <title>San Antonio Military Medical Center submission to MRSN (WRAIR), pending publication.</title>
        <authorList>
            <person name="Blyth D.M."/>
            <person name="Mccarthy S.L."/>
            <person name="Schall S.E."/>
            <person name="Stam J.A."/>
            <person name="Ong A.C."/>
            <person name="Mcgann P.T."/>
        </authorList>
    </citation>
    <scope>NUCLEOTIDE SEQUENCE [LARGE SCALE GENOMIC DNA]</scope>
    <source>
        <strain evidence="2 3">MRSN571793</strain>
    </source>
</reference>
<gene>
    <name evidence="2" type="ORF">E2605_10940</name>
</gene>
<evidence type="ECO:0000256" key="1">
    <source>
        <dbReference type="SAM" id="MobiDB-lite"/>
    </source>
</evidence>
<dbReference type="EMBL" id="SOML01000006">
    <property type="protein sequence ID" value="TFD96100.1"/>
    <property type="molecule type" value="Genomic_DNA"/>
</dbReference>
<comment type="caution">
    <text evidence="2">The sequence shown here is derived from an EMBL/GenBank/DDBJ whole genome shotgun (WGS) entry which is preliminary data.</text>
</comment>
<dbReference type="Proteomes" id="UP000297861">
    <property type="component" value="Unassembled WGS sequence"/>
</dbReference>
<proteinExistence type="predicted"/>
<dbReference type="PROSITE" id="PS51257">
    <property type="entry name" value="PROKAR_LIPOPROTEIN"/>
    <property type="match status" value="1"/>
</dbReference>
<dbReference type="OrthoDB" id="9999508at2"/>
<keyword evidence="3" id="KW-1185">Reference proteome</keyword>
<evidence type="ECO:0000313" key="2">
    <source>
        <dbReference type="EMBL" id="TFD96100.1"/>
    </source>
</evidence>
<organism evidence="2 3">
    <name type="scientific">Dysgonomonas capnocytophagoides</name>
    <dbReference type="NCBI Taxonomy" id="45254"/>
    <lineage>
        <taxon>Bacteria</taxon>
        <taxon>Pseudomonadati</taxon>
        <taxon>Bacteroidota</taxon>
        <taxon>Bacteroidia</taxon>
        <taxon>Bacteroidales</taxon>
        <taxon>Dysgonomonadaceae</taxon>
        <taxon>Dysgonomonas</taxon>
    </lineage>
</organism>
<dbReference type="AlphaFoldDB" id="A0A4Y8L4Y8"/>
<evidence type="ECO:0000313" key="3">
    <source>
        <dbReference type="Proteomes" id="UP000297861"/>
    </source>
</evidence>
<dbReference type="RefSeq" id="WP_026627795.1">
    <property type="nucleotide sequence ID" value="NZ_JAWZLG010000015.1"/>
</dbReference>
<accession>A0A4Y8L4Y8</accession>
<name>A0A4Y8L4Y8_9BACT</name>
<feature type="region of interest" description="Disordered" evidence="1">
    <location>
        <begin position="157"/>
        <end position="178"/>
    </location>
</feature>
<sequence length="345" mass="39643">MKKQFELLMYTGIIAGAVMTSCKTPDSVVVYDDQARPKVYKATKGDVATQQINRTYTRNDQNSKVIYSANEYTAPIQSNQPVYQAPVKTNSCPMAAVQPVQNYQDNSSAQYMPQIVDMTTARNNQNQPSVYNYNQTAQPVIPNYGGYNYVQVYNTPQSNRTNQSVNGRNRSLDNNLYNRPNAYTLTDDMYTPEYRSMMYNRQNRSAYNQQPVQNDPYTGLMTVENGNVVPYNNQPRIIQQQEYYVQPQVQYQEPQPQKYVVPAEPQQQYYYPQPQSQAPDNPVYSYSQTEVRQIEEGYPATLYFKNGAKLTGTLLNIDNSACMFKMAEGHLVNFATKDILKIERR</sequence>